<keyword evidence="2" id="KW-0812">Transmembrane</keyword>
<organism evidence="3 4">
    <name type="scientific">Amylocarpus encephaloides</name>
    <dbReference type="NCBI Taxonomy" id="45428"/>
    <lineage>
        <taxon>Eukaryota</taxon>
        <taxon>Fungi</taxon>
        <taxon>Dikarya</taxon>
        <taxon>Ascomycota</taxon>
        <taxon>Pezizomycotina</taxon>
        <taxon>Leotiomycetes</taxon>
        <taxon>Helotiales</taxon>
        <taxon>Helotiales incertae sedis</taxon>
        <taxon>Amylocarpus</taxon>
    </lineage>
</organism>
<keyword evidence="2" id="KW-1133">Transmembrane helix</keyword>
<dbReference type="EMBL" id="MU251633">
    <property type="protein sequence ID" value="KAG9230950.1"/>
    <property type="molecule type" value="Genomic_DNA"/>
</dbReference>
<evidence type="ECO:0000256" key="2">
    <source>
        <dbReference type="SAM" id="Phobius"/>
    </source>
</evidence>
<feature type="region of interest" description="Disordered" evidence="1">
    <location>
        <begin position="1"/>
        <end position="106"/>
    </location>
</feature>
<reference evidence="3" key="1">
    <citation type="journal article" date="2021" name="IMA Fungus">
        <title>Genomic characterization of three marine fungi, including Emericellopsis atlantica sp. nov. with signatures of a generalist lifestyle and marine biomass degradation.</title>
        <authorList>
            <person name="Hagestad O.C."/>
            <person name="Hou L."/>
            <person name="Andersen J.H."/>
            <person name="Hansen E.H."/>
            <person name="Altermark B."/>
            <person name="Li C."/>
            <person name="Kuhnert E."/>
            <person name="Cox R.J."/>
            <person name="Crous P.W."/>
            <person name="Spatafora J.W."/>
            <person name="Lail K."/>
            <person name="Amirebrahimi M."/>
            <person name="Lipzen A."/>
            <person name="Pangilinan J."/>
            <person name="Andreopoulos W."/>
            <person name="Hayes R.D."/>
            <person name="Ng V."/>
            <person name="Grigoriev I.V."/>
            <person name="Jackson S.A."/>
            <person name="Sutton T.D.S."/>
            <person name="Dobson A.D.W."/>
            <person name="Rama T."/>
        </authorList>
    </citation>
    <scope>NUCLEOTIDE SEQUENCE</scope>
    <source>
        <strain evidence="3">TRa018bII</strain>
    </source>
</reference>
<proteinExistence type="predicted"/>
<comment type="caution">
    <text evidence="3">The sequence shown here is derived from an EMBL/GenBank/DDBJ whole genome shotgun (WGS) entry which is preliminary data.</text>
</comment>
<name>A0A9P7YC02_9HELO</name>
<feature type="compositionally biased region" description="Low complexity" evidence="1">
    <location>
        <begin position="78"/>
        <end position="90"/>
    </location>
</feature>
<feature type="transmembrane region" description="Helical" evidence="2">
    <location>
        <begin position="122"/>
        <end position="140"/>
    </location>
</feature>
<evidence type="ECO:0000256" key="1">
    <source>
        <dbReference type="SAM" id="MobiDB-lite"/>
    </source>
</evidence>
<evidence type="ECO:0000313" key="4">
    <source>
        <dbReference type="Proteomes" id="UP000824998"/>
    </source>
</evidence>
<dbReference type="AlphaFoldDB" id="A0A9P7YC02"/>
<feature type="compositionally biased region" description="Basic and acidic residues" evidence="1">
    <location>
        <begin position="8"/>
        <end position="24"/>
    </location>
</feature>
<protein>
    <submittedName>
        <fullName evidence="3">Uncharacterized protein</fullName>
    </submittedName>
</protein>
<gene>
    <name evidence="3" type="ORF">BJ875DRAFT_470825</name>
</gene>
<dbReference type="Proteomes" id="UP000824998">
    <property type="component" value="Unassembled WGS sequence"/>
</dbReference>
<feature type="compositionally biased region" description="Low complexity" evidence="1">
    <location>
        <begin position="33"/>
        <end position="42"/>
    </location>
</feature>
<keyword evidence="2" id="KW-0472">Membrane</keyword>
<accession>A0A9P7YC02</accession>
<evidence type="ECO:0000313" key="3">
    <source>
        <dbReference type="EMBL" id="KAG9230950.1"/>
    </source>
</evidence>
<sequence>MNAGTVAGKKESEASISRENERGKMVVSGAQASSSRRSSTTTHPPLSNAIAKVPGASLVQHSRPEPSPASRGRTGRPAMTQPTAAAATSAFDGGHPRSKGIELPSPPFRRGVRSEVLVRNPGVGLFVVVVVGAGAVAVRGTRKGGRRELRELRGPWLSRKVGTGAWGDAFNIWMGKCADGI</sequence>
<keyword evidence="4" id="KW-1185">Reference proteome</keyword>